<accession>W7C823</accession>
<dbReference type="RefSeq" id="WP_035315585.1">
    <property type="nucleotide sequence ID" value="NZ_AODH01000055.1"/>
</dbReference>
<proteinExistence type="predicted"/>
<protein>
    <recommendedName>
        <fullName evidence="4">DUF3267 domain-containing protein</fullName>
    </recommendedName>
</protein>
<comment type="caution">
    <text evidence="2">The sequence shown here is derived from an EMBL/GenBank/DDBJ whole genome shotgun (WGS) entry which is preliminary data.</text>
</comment>
<feature type="transmembrane region" description="Helical" evidence="1">
    <location>
        <begin position="47"/>
        <end position="67"/>
    </location>
</feature>
<feature type="transmembrane region" description="Helical" evidence="1">
    <location>
        <begin position="15"/>
        <end position="35"/>
    </location>
</feature>
<gene>
    <name evidence="2" type="ORF">BCAMP_11600</name>
</gene>
<keyword evidence="1" id="KW-0472">Membrane</keyword>
<evidence type="ECO:0008006" key="4">
    <source>
        <dbReference type="Google" id="ProtNLM"/>
    </source>
</evidence>
<evidence type="ECO:0000256" key="1">
    <source>
        <dbReference type="SAM" id="Phobius"/>
    </source>
</evidence>
<keyword evidence="1" id="KW-1133">Transmembrane helix</keyword>
<sequence length="184" mass="22235">MHCIRSIKHEQEESFYRLFIVSFLVFITVLSTLIITHHLLLGNNYTYQYPLIGFLILLLIYPFHKLFHYIIMPDKREIYLQIQRHFVVVPFIEVKLDKAVPKRRYLFALITPFLTMSLLWLLIYYYYDLKSVYMYLALAIHLAICTTDIYCFFTYLKFPNNSFIEDSSRGVRVLIKDEFDDEWS</sequence>
<feature type="transmembrane region" description="Helical" evidence="1">
    <location>
        <begin position="105"/>
        <end position="127"/>
    </location>
</feature>
<dbReference type="STRING" id="1265861.BCAMP_11600"/>
<feature type="transmembrane region" description="Helical" evidence="1">
    <location>
        <begin position="133"/>
        <end position="153"/>
    </location>
</feature>
<keyword evidence="3" id="KW-1185">Reference proteome</keyword>
<keyword evidence="1" id="KW-0812">Transmembrane</keyword>
<dbReference type="InterPro" id="IPR021683">
    <property type="entry name" value="DUF3267"/>
</dbReference>
<evidence type="ECO:0000313" key="3">
    <source>
        <dbReference type="Proteomes" id="UP000019243"/>
    </source>
</evidence>
<organism evidence="2 3">
    <name type="scientific">Brochothrix campestris FSL F6-1037</name>
    <dbReference type="NCBI Taxonomy" id="1265861"/>
    <lineage>
        <taxon>Bacteria</taxon>
        <taxon>Bacillati</taxon>
        <taxon>Bacillota</taxon>
        <taxon>Bacilli</taxon>
        <taxon>Bacillales</taxon>
        <taxon>Listeriaceae</taxon>
        <taxon>Brochothrix</taxon>
    </lineage>
</organism>
<dbReference type="EMBL" id="AODH01000055">
    <property type="protein sequence ID" value="EUJ35619.1"/>
    <property type="molecule type" value="Genomic_DNA"/>
</dbReference>
<reference evidence="2 3" key="1">
    <citation type="submission" date="2012-12" db="EMBL/GenBank/DDBJ databases">
        <title>Novel taxa of Listeriaceae from agricultural environments in the United States.</title>
        <authorList>
            <person name="den Bakker H.C."/>
            <person name="Allred A."/>
            <person name="Warchocki S."/>
            <person name="Wright E.M."/>
            <person name="Burrell A."/>
            <person name="Nightingale K.K."/>
            <person name="Kephart D."/>
            <person name="Wiedmann M."/>
        </authorList>
    </citation>
    <scope>NUCLEOTIDE SEQUENCE [LARGE SCALE GENOMIC DNA]</scope>
    <source>
        <strain evidence="2 3">FSL F6-1037</strain>
    </source>
</reference>
<evidence type="ECO:0000313" key="2">
    <source>
        <dbReference type="EMBL" id="EUJ35619.1"/>
    </source>
</evidence>
<name>W7C823_9LIST</name>
<dbReference type="OrthoDB" id="2360495at2"/>
<dbReference type="Pfam" id="PF11667">
    <property type="entry name" value="DUF3267"/>
    <property type="match status" value="1"/>
</dbReference>
<dbReference type="Proteomes" id="UP000019243">
    <property type="component" value="Unassembled WGS sequence"/>
</dbReference>
<dbReference type="AlphaFoldDB" id="W7C823"/>